<dbReference type="PANTHER" id="PTHR47786">
    <property type="entry name" value="ALPHA-1,4-GLUCAN:MALTOSE-1-PHOSPHATE MALTOSYLTRANSFERASE"/>
    <property type="match status" value="1"/>
</dbReference>
<dbReference type="CDD" id="cd11344">
    <property type="entry name" value="AmyAc_GlgE_like"/>
    <property type="match status" value="1"/>
</dbReference>
<dbReference type="SUPFAM" id="SSF51445">
    <property type="entry name" value="(Trans)glycosidases"/>
    <property type="match status" value="1"/>
</dbReference>
<dbReference type="Gene3D" id="2.60.40.10">
    <property type="entry name" value="Immunoglobulins"/>
    <property type="match status" value="1"/>
</dbReference>
<feature type="binding site" evidence="6">
    <location>
        <position position="399"/>
    </location>
    <ligand>
        <name>alpha-maltose 1-phosphate</name>
        <dbReference type="ChEBI" id="CHEBI:63576"/>
    </ligand>
</feature>
<keyword evidence="4 6" id="KW-0119">Carbohydrate metabolism</keyword>
<dbReference type="Gene3D" id="2.60.40.1180">
    <property type="entry name" value="Golgi alpha-mannosidase II"/>
    <property type="match status" value="1"/>
</dbReference>
<evidence type="ECO:0000313" key="9">
    <source>
        <dbReference type="EMBL" id="MBP2408031.1"/>
    </source>
</evidence>
<dbReference type="Gene3D" id="1.20.58.80">
    <property type="entry name" value="Phosphotransferase system, lactose/cellobiose-type IIA subunit"/>
    <property type="match status" value="1"/>
</dbReference>
<dbReference type="RefSeq" id="WP_209887922.1">
    <property type="nucleotide sequence ID" value="NZ_BAAAJV010000002.1"/>
</dbReference>
<feature type="binding site" evidence="6">
    <location>
        <position position="363"/>
    </location>
    <ligand>
        <name>alpha-maltose 1-phosphate</name>
        <dbReference type="ChEBI" id="CHEBI:63576"/>
    </ligand>
</feature>
<dbReference type="GO" id="GO:0016757">
    <property type="term" value="F:glycosyltransferase activity"/>
    <property type="evidence" value="ECO:0007669"/>
    <property type="project" value="UniProtKB-KW"/>
</dbReference>
<dbReference type="InterPro" id="IPR049171">
    <property type="entry name" value="GLGE_C"/>
</dbReference>
<proteinExistence type="inferred from homology"/>
<dbReference type="InterPro" id="IPR013780">
    <property type="entry name" value="Glyco_hydro_b"/>
</dbReference>
<organism evidence="9 10">
    <name type="scientific">Brachybacterium fresconis</name>
    <dbReference type="NCBI Taxonomy" id="173363"/>
    <lineage>
        <taxon>Bacteria</taxon>
        <taxon>Bacillati</taxon>
        <taxon>Actinomycetota</taxon>
        <taxon>Actinomycetes</taxon>
        <taxon>Micrococcales</taxon>
        <taxon>Dermabacteraceae</taxon>
        <taxon>Brachybacterium</taxon>
    </lineage>
</organism>
<dbReference type="Pfam" id="PF11896">
    <property type="entry name" value="GlgE_dom_N_S"/>
    <property type="match status" value="1"/>
</dbReference>
<dbReference type="InterPro" id="IPR021828">
    <property type="entry name" value="GlgE_dom_N/S"/>
</dbReference>
<evidence type="ECO:0000256" key="5">
    <source>
        <dbReference type="ARBA" id="ARBA00048735"/>
    </source>
</evidence>
<comment type="similarity">
    <text evidence="6">Belongs to the glycosyl hydrolase 13 family. GlgE subfamily.</text>
</comment>
<evidence type="ECO:0000259" key="8">
    <source>
        <dbReference type="SMART" id="SM00642"/>
    </source>
</evidence>
<evidence type="ECO:0000313" key="10">
    <source>
        <dbReference type="Proteomes" id="UP000698222"/>
    </source>
</evidence>
<name>A0ABS4YGV2_9MICO</name>
<reference evidence="9 10" key="1">
    <citation type="submission" date="2021-03" db="EMBL/GenBank/DDBJ databases">
        <title>Sequencing the genomes of 1000 actinobacteria strains.</title>
        <authorList>
            <person name="Klenk H.-P."/>
        </authorList>
    </citation>
    <scope>NUCLEOTIDE SEQUENCE [LARGE SCALE GENOMIC DNA]</scope>
    <source>
        <strain evidence="9 10">DSM 14564</strain>
    </source>
</reference>
<dbReference type="SMART" id="SM00642">
    <property type="entry name" value="Aamy"/>
    <property type="match status" value="1"/>
</dbReference>
<feature type="binding site" evidence="6">
    <location>
        <position position="268"/>
    </location>
    <ligand>
        <name>alpha-maltose 1-phosphate</name>
        <dbReference type="ChEBI" id="CHEBI:63576"/>
    </ligand>
</feature>
<feature type="domain" description="Glycosyl hydrolase family 13 catalytic" evidence="8">
    <location>
        <begin position="211"/>
        <end position="548"/>
    </location>
</feature>
<gene>
    <name evidence="6" type="primary">glgE</name>
    <name evidence="9" type="ORF">JOF44_000934</name>
</gene>
<dbReference type="Proteomes" id="UP000698222">
    <property type="component" value="Unassembled WGS sequence"/>
</dbReference>
<accession>A0ABS4YGV2</accession>
<dbReference type="PANTHER" id="PTHR47786:SF2">
    <property type="entry name" value="GLYCOSYL HYDROLASE FAMILY 13 CATALYTIC DOMAIN-CONTAINING PROTEIN"/>
    <property type="match status" value="1"/>
</dbReference>
<comment type="function">
    <text evidence="6">Maltosyltransferase that uses maltose 1-phosphate (M1P) as the sugar donor to elongate linear or branched alpha-(1-&gt;4)-glucans. Is involved in a branched alpha-glucan biosynthetic pathway from trehalose, together with TreS, Mak and GlgB.</text>
</comment>
<evidence type="ECO:0000256" key="7">
    <source>
        <dbReference type="SAM" id="MobiDB-lite"/>
    </source>
</evidence>
<feature type="binding site" evidence="6">
    <location>
        <begin position="536"/>
        <end position="537"/>
    </location>
    <ligand>
        <name>alpha-maltose 1-phosphate</name>
        <dbReference type="ChEBI" id="CHEBI:63576"/>
    </ligand>
</feature>
<evidence type="ECO:0000256" key="1">
    <source>
        <dbReference type="ARBA" id="ARBA00011738"/>
    </source>
</evidence>
<sequence length="679" mass="75305">MSQSTDRTGLTGGVGRIPIMDVRPVVDGGRFPASCVEGETITIGANAFREGHDAMGVQTVLVDPDGVEQRVPLASTNPGLDLWATQVRPGRTGHWSFRIEAFSAPYDSWAHTAEVKIPAGIDVDLVCAEGAKVLARVLAEIEDGTRPRTDGPVVQAALDSLRAPGLPATARVAPALAADLRGLLALRPLREGVTVSGPYRLIVHRRRALFGSWYEFFPRSEGARFDPERGWLSGTLRTAARSLDRIAEMGFDVAYLTPIHPIGTTFRKGRNNTLDPQPGDPGSPYAIGSADGGHEAIHPDLGTMEDFDAFVARARELDLEVALDIALQCSPDHPWVTEHPEWFTVRADGTIAYAENPPKKYQDIYPLSFEADYEGLYAAIRDLLEHWVAHGVTLFRVDNPHTKPVQFWEELLAEFDRTHPEVIFLAEAFTRPTMMHTLGKVGYHQSYTYFTWRESAAELREYLEELVESAPYMRPSFWPTTHDILTPFMTSGGRRAFVLRAILAATLVPTWGIYTGYELVEDVPRPGAQEQIDNEKYEYKPRDFTGARTAGTSLEPLLSDLNRIRREHPALQTLTTIRFHEADDEQVLAFSKHLDAAASDTGAPDTVLVISVTAHDRDAWTTVHLDLPALGLDAETHPAFEVEDLLTGERFTWDSDPYVILSATDRPAHVLRIIHPEES</sequence>
<evidence type="ECO:0000256" key="2">
    <source>
        <dbReference type="ARBA" id="ARBA00022676"/>
    </source>
</evidence>
<dbReference type="InterPro" id="IPR017853">
    <property type="entry name" value="GH"/>
</dbReference>
<feature type="active site" description="Nucleophile" evidence="6">
    <location>
        <position position="398"/>
    </location>
</feature>
<dbReference type="InterPro" id="IPR026585">
    <property type="entry name" value="GlgE"/>
</dbReference>
<evidence type="ECO:0000256" key="6">
    <source>
        <dbReference type="HAMAP-Rule" id="MF_02124"/>
    </source>
</evidence>
<evidence type="ECO:0000256" key="4">
    <source>
        <dbReference type="ARBA" id="ARBA00023277"/>
    </source>
</evidence>
<dbReference type="InterPro" id="IPR013783">
    <property type="entry name" value="Ig-like_fold"/>
</dbReference>
<dbReference type="Pfam" id="PF21702">
    <property type="entry name" value="GLGE_C"/>
    <property type="match status" value="1"/>
</dbReference>
<keyword evidence="2 6" id="KW-0328">Glycosyltransferase</keyword>
<dbReference type="Pfam" id="PF00128">
    <property type="entry name" value="Alpha-amylase"/>
    <property type="match status" value="1"/>
</dbReference>
<dbReference type="EC" id="2.4.99.16" evidence="6"/>
<evidence type="ECO:0000256" key="3">
    <source>
        <dbReference type="ARBA" id="ARBA00022679"/>
    </source>
</evidence>
<comment type="caution">
    <text evidence="9">The sequence shown here is derived from an EMBL/GenBank/DDBJ whole genome shotgun (WGS) entry which is preliminary data.</text>
</comment>
<dbReference type="InterPro" id="IPR006047">
    <property type="entry name" value="GH13_cat_dom"/>
</dbReference>
<feature type="region of interest" description="Disordered" evidence="7">
    <location>
        <begin position="270"/>
        <end position="291"/>
    </location>
</feature>
<dbReference type="HAMAP" id="MF_02124">
    <property type="entry name" value="GlgE"/>
    <property type="match status" value="1"/>
</dbReference>
<feature type="binding site" evidence="6">
    <location>
        <position position="328"/>
    </location>
    <ligand>
        <name>alpha-maltose 1-phosphate</name>
        <dbReference type="ChEBI" id="CHEBI:63576"/>
    </ligand>
</feature>
<protein>
    <recommendedName>
        <fullName evidence="6">Alpha-1,4-glucan:maltose-1-phosphate maltosyltransferase</fullName>
        <shortName evidence="6">GMPMT</shortName>
        <ecNumber evidence="6">2.4.99.16</ecNumber>
    </recommendedName>
    <alternativeName>
        <fullName evidence="6">(1-&gt;4)-alpha-D-glucan:maltose-1-phosphate alpha-D-maltosyltransferase</fullName>
    </alternativeName>
</protein>
<keyword evidence="3 6" id="KW-0808">Transferase</keyword>
<dbReference type="Gene3D" id="3.20.20.80">
    <property type="entry name" value="Glycosidases"/>
    <property type="match status" value="1"/>
</dbReference>
<feature type="active site" description="Proton donor" evidence="6">
    <location>
        <position position="427"/>
    </location>
</feature>
<feature type="site" description="Transition state stabilizer" evidence="6">
    <location>
        <position position="483"/>
    </location>
</feature>
<comment type="catalytic activity">
    <reaction evidence="5 6">
        <text>alpha-maltose 1-phosphate + [(1-&gt;4)-alpha-D-glucosyl](n) = [(1-&gt;4)-alpha-D-glucosyl](n+2) + phosphate</text>
        <dbReference type="Rhea" id="RHEA:42692"/>
        <dbReference type="Rhea" id="RHEA-COMP:9584"/>
        <dbReference type="Rhea" id="RHEA-COMP:10183"/>
        <dbReference type="ChEBI" id="CHEBI:15444"/>
        <dbReference type="ChEBI" id="CHEBI:43474"/>
        <dbReference type="ChEBI" id="CHEBI:63576"/>
        <dbReference type="EC" id="2.4.99.16"/>
    </reaction>
</comment>
<comment type="subunit">
    <text evidence="1 6">Homodimer.</text>
</comment>
<keyword evidence="10" id="KW-1185">Reference proteome</keyword>
<dbReference type="EMBL" id="JAGIOC010000001">
    <property type="protein sequence ID" value="MBP2408031.1"/>
    <property type="molecule type" value="Genomic_DNA"/>
</dbReference>